<feature type="region of interest" description="Disordered" evidence="1">
    <location>
        <begin position="135"/>
        <end position="169"/>
    </location>
</feature>
<dbReference type="Proteomes" id="UP000199647">
    <property type="component" value="Unassembled WGS sequence"/>
</dbReference>
<dbReference type="STRING" id="1855383.SAMN05216548_12612"/>
<dbReference type="AlphaFoldDB" id="A0A1H9Q917"/>
<feature type="compositionally biased region" description="Polar residues" evidence="1">
    <location>
        <begin position="159"/>
        <end position="169"/>
    </location>
</feature>
<accession>A0A1H9Q917</accession>
<dbReference type="OrthoDB" id="378644at2"/>
<keyword evidence="4" id="KW-1185">Reference proteome</keyword>
<evidence type="ECO:0000313" key="3">
    <source>
        <dbReference type="EMBL" id="SER56944.1"/>
    </source>
</evidence>
<feature type="domain" description="DNA circulation N-terminal" evidence="2">
    <location>
        <begin position="12"/>
        <end position="97"/>
    </location>
</feature>
<gene>
    <name evidence="3" type="ORF">SAMN05216548_12612</name>
</gene>
<proteinExistence type="predicted"/>
<sequence>MAYPETPWRARLRPASFRGAGFKVEQDTRQGGRRVALHEFPKRDTPYAEDMGRAAKRVTISAYCIGPYYLDDRDALITALEQEGSGLLIHPSLGEETVVCVGYNVTEERTHGGYCALEINFVEAGEAADTVLQDDTASQGTTKATSAKSAATSSAQSQLETSDTWTIEA</sequence>
<evidence type="ECO:0000313" key="4">
    <source>
        <dbReference type="Proteomes" id="UP000199647"/>
    </source>
</evidence>
<evidence type="ECO:0000259" key="2">
    <source>
        <dbReference type="Pfam" id="PF07157"/>
    </source>
</evidence>
<name>A0A1H9Q917_9HYPH</name>
<dbReference type="InterPro" id="IPR009826">
    <property type="entry name" value="DNA_circ_N"/>
</dbReference>
<reference evidence="3 4" key="1">
    <citation type="submission" date="2016-10" db="EMBL/GenBank/DDBJ databases">
        <authorList>
            <person name="de Groot N.N."/>
        </authorList>
    </citation>
    <scope>NUCLEOTIDE SEQUENCE [LARGE SCALE GENOMIC DNA]</scope>
    <source>
        <strain evidence="3 4">A52C2</strain>
    </source>
</reference>
<organism evidence="3 4">
    <name type="scientific">Faunimonas pinastri</name>
    <dbReference type="NCBI Taxonomy" id="1855383"/>
    <lineage>
        <taxon>Bacteria</taxon>
        <taxon>Pseudomonadati</taxon>
        <taxon>Pseudomonadota</taxon>
        <taxon>Alphaproteobacteria</taxon>
        <taxon>Hyphomicrobiales</taxon>
        <taxon>Afifellaceae</taxon>
        <taxon>Faunimonas</taxon>
    </lineage>
</organism>
<feature type="compositionally biased region" description="Low complexity" evidence="1">
    <location>
        <begin position="136"/>
        <end position="158"/>
    </location>
</feature>
<protein>
    <submittedName>
        <fullName evidence="3">DNA circularisation protein N-terminus</fullName>
    </submittedName>
</protein>
<evidence type="ECO:0000256" key="1">
    <source>
        <dbReference type="SAM" id="MobiDB-lite"/>
    </source>
</evidence>
<dbReference type="RefSeq" id="WP_092499797.1">
    <property type="nucleotide sequence ID" value="NZ_FOFG01000026.1"/>
</dbReference>
<dbReference type="Pfam" id="PF07157">
    <property type="entry name" value="DNA_circ_N"/>
    <property type="match status" value="1"/>
</dbReference>
<dbReference type="EMBL" id="FOFG01000026">
    <property type="protein sequence ID" value="SER56944.1"/>
    <property type="molecule type" value="Genomic_DNA"/>
</dbReference>